<evidence type="ECO:0000259" key="5">
    <source>
        <dbReference type="PROSITE" id="PS50977"/>
    </source>
</evidence>
<dbReference type="InterPro" id="IPR001647">
    <property type="entry name" value="HTH_TetR"/>
</dbReference>
<dbReference type="AlphaFoldDB" id="A0A1M5A6L7"/>
<dbReference type="Gene3D" id="1.10.357.10">
    <property type="entry name" value="Tetracycline Repressor, domain 2"/>
    <property type="match status" value="1"/>
</dbReference>
<evidence type="ECO:0000313" key="6">
    <source>
        <dbReference type="EMBL" id="SHF25941.1"/>
    </source>
</evidence>
<evidence type="ECO:0000256" key="4">
    <source>
        <dbReference type="PROSITE-ProRule" id="PRU00335"/>
    </source>
</evidence>
<gene>
    <name evidence="6" type="ORF">SAMN02745158_03071</name>
</gene>
<keyword evidence="7" id="KW-1185">Reference proteome</keyword>
<dbReference type="GO" id="GO:0045892">
    <property type="term" value="P:negative regulation of DNA-templated transcription"/>
    <property type="evidence" value="ECO:0007669"/>
    <property type="project" value="UniProtKB-ARBA"/>
</dbReference>
<dbReference type="FunFam" id="1.10.10.60:FF:000141">
    <property type="entry name" value="TetR family transcriptional regulator"/>
    <property type="match status" value="1"/>
</dbReference>
<name>A0A1M5A6L7_9CLOT</name>
<dbReference type="PRINTS" id="PR00455">
    <property type="entry name" value="HTHTETR"/>
</dbReference>
<dbReference type="SUPFAM" id="SSF46689">
    <property type="entry name" value="Homeodomain-like"/>
    <property type="match status" value="1"/>
</dbReference>
<dbReference type="PANTHER" id="PTHR43479:SF11">
    <property type="entry name" value="ACREF_ENVCD OPERON REPRESSOR-RELATED"/>
    <property type="match status" value="1"/>
</dbReference>
<dbReference type="InterPro" id="IPR009057">
    <property type="entry name" value="Homeodomain-like_sf"/>
</dbReference>
<evidence type="ECO:0000256" key="3">
    <source>
        <dbReference type="ARBA" id="ARBA00023163"/>
    </source>
</evidence>
<dbReference type="RefSeq" id="WP_072853290.1">
    <property type="nucleotide sequence ID" value="NZ_FQVI01000018.1"/>
</dbReference>
<proteinExistence type="predicted"/>
<protein>
    <submittedName>
        <fullName evidence="6">Transcriptional regulator, TetR family</fullName>
    </submittedName>
</protein>
<organism evidence="6 7">
    <name type="scientific">Lactonifactor longoviformis DSM 17459</name>
    <dbReference type="NCBI Taxonomy" id="1122155"/>
    <lineage>
        <taxon>Bacteria</taxon>
        <taxon>Bacillati</taxon>
        <taxon>Bacillota</taxon>
        <taxon>Clostridia</taxon>
        <taxon>Eubacteriales</taxon>
        <taxon>Clostridiaceae</taxon>
        <taxon>Lactonifactor</taxon>
    </lineage>
</organism>
<feature type="domain" description="HTH tetR-type" evidence="5">
    <location>
        <begin position="8"/>
        <end position="68"/>
    </location>
</feature>
<accession>A0A1M5A6L7</accession>
<dbReference type="Proteomes" id="UP000184245">
    <property type="component" value="Unassembled WGS sequence"/>
</dbReference>
<dbReference type="OrthoDB" id="9785164at2"/>
<dbReference type="GO" id="GO:0003677">
    <property type="term" value="F:DNA binding"/>
    <property type="evidence" value="ECO:0007669"/>
    <property type="project" value="UniProtKB-UniRule"/>
</dbReference>
<dbReference type="PROSITE" id="PS50977">
    <property type="entry name" value="HTH_TETR_2"/>
    <property type="match status" value="1"/>
</dbReference>
<dbReference type="InterPro" id="IPR050624">
    <property type="entry name" value="HTH-type_Tx_Regulator"/>
</dbReference>
<sequence length="186" mass="21405">MRITKEPEERKQEILDTAMRLFYEKGYEKTSIADIAKEIGVAQGLCYRYFPSKEALFDCAIEQYADEIVSKFTISKGNEKLTLKEIIETMPIMVETEGTDYYNVLHVVENKKFHDQLALKVCEKLLKPVTYLLEKAQENGEIQLDNIQAAAKFCVYGQLGILLDTKSSTEEKAKNIRTFLIYALRL</sequence>
<evidence type="ECO:0000256" key="2">
    <source>
        <dbReference type="ARBA" id="ARBA00023125"/>
    </source>
</evidence>
<reference evidence="6 7" key="1">
    <citation type="submission" date="2016-11" db="EMBL/GenBank/DDBJ databases">
        <authorList>
            <person name="Jaros S."/>
            <person name="Januszkiewicz K."/>
            <person name="Wedrychowicz H."/>
        </authorList>
    </citation>
    <scope>NUCLEOTIDE SEQUENCE [LARGE SCALE GENOMIC DNA]</scope>
    <source>
        <strain evidence="6 7">DSM 17459</strain>
    </source>
</reference>
<dbReference type="STRING" id="1122155.SAMN02745158_03071"/>
<keyword evidence="3" id="KW-0804">Transcription</keyword>
<dbReference type="EMBL" id="FQVI01000018">
    <property type="protein sequence ID" value="SHF25941.1"/>
    <property type="molecule type" value="Genomic_DNA"/>
</dbReference>
<feature type="DNA-binding region" description="H-T-H motif" evidence="4">
    <location>
        <begin position="31"/>
        <end position="50"/>
    </location>
</feature>
<keyword evidence="2 4" id="KW-0238">DNA-binding</keyword>
<dbReference type="Pfam" id="PF00440">
    <property type="entry name" value="TetR_N"/>
    <property type="match status" value="1"/>
</dbReference>
<dbReference type="PANTHER" id="PTHR43479">
    <property type="entry name" value="ACREF/ENVCD OPERON REPRESSOR-RELATED"/>
    <property type="match status" value="1"/>
</dbReference>
<keyword evidence="1" id="KW-0805">Transcription regulation</keyword>
<evidence type="ECO:0000313" key="7">
    <source>
        <dbReference type="Proteomes" id="UP000184245"/>
    </source>
</evidence>
<evidence type="ECO:0000256" key="1">
    <source>
        <dbReference type="ARBA" id="ARBA00023015"/>
    </source>
</evidence>